<name>A0AAV9QA43_9PEZI</name>
<dbReference type="EMBL" id="JAXLQG010000008">
    <property type="protein sequence ID" value="KAK5536796.1"/>
    <property type="molecule type" value="Genomic_DNA"/>
</dbReference>
<sequence length="174" mass="20316">MSAVLNFFARDENVPVKCSLVVVPATDMRYLHPRNKRLNEKNCPYESARWFQDVPWSPMGREQWFLKYWLGDDEAVQDEILNNDWRMTPILAPDFKNLPPTHFVTAEFDLARDETKVFEEILRHAGNQVTSKQYAGMPHAFAMYNHPTRGLAKSWEYLEDTARLLREAHGCADL</sequence>
<dbReference type="SUPFAM" id="SSF53474">
    <property type="entry name" value="alpha/beta-Hydrolases"/>
    <property type="match status" value="1"/>
</dbReference>
<feature type="domain" description="Alpha/beta hydrolase fold-3" evidence="1">
    <location>
        <begin position="3"/>
        <end position="142"/>
    </location>
</feature>
<accession>A0AAV9QA43</accession>
<evidence type="ECO:0000259" key="1">
    <source>
        <dbReference type="Pfam" id="PF07859"/>
    </source>
</evidence>
<comment type="caution">
    <text evidence="2">The sequence shown here is derived from an EMBL/GenBank/DDBJ whole genome shotgun (WGS) entry which is preliminary data.</text>
</comment>
<dbReference type="AlphaFoldDB" id="A0AAV9QA43"/>
<dbReference type="InterPro" id="IPR029058">
    <property type="entry name" value="AB_hydrolase_fold"/>
</dbReference>
<reference evidence="2 3" key="1">
    <citation type="submission" date="2023-06" db="EMBL/GenBank/DDBJ databases">
        <title>Black Yeasts Isolated from many extreme environments.</title>
        <authorList>
            <person name="Coleine C."/>
            <person name="Stajich J.E."/>
            <person name="Selbmann L."/>
        </authorList>
    </citation>
    <scope>NUCLEOTIDE SEQUENCE [LARGE SCALE GENOMIC DNA]</scope>
    <source>
        <strain evidence="2 3">CCFEE 5887</strain>
    </source>
</reference>
<protein>
    <recommendedName>
        <fullName evidence="1">Alpha/beta hydrolase fold-3 domain-containing protein</fullName>
    </recommendedName>
</protein>
<gene>
    <name evidence="2" type="ORF">LTR25_005470</name>
</gene>
<evidence type="ECO:0000313" key="2">
    <source>
        <dbReference type="EMBL" id="KAK5536796.1"/>
    </source>
</evidence>
<keyword evidence="3" id="KW-1185">Reference proteome</keyword>
<dbReference type="Proteomes" id="UP001345827">
    <property type="component" value="Unassembled WGS sequence"/>
</dbReference>
<dbReference type="Gene3D" id="3.40.50.1820">
    <property type="entry name" value="alpha/beta hydrolase"/>
    <property type="match status" value="1"/>
</dbReference>
<dbReference type="GO" id="GO:0016787">
    <property type="term" value="F:hydrolase activity"/>
    <property type="evidence" value="ECO:0007669"/>
    <property type="project" value="InterPro"/>
</dbReference>
<dbReference type="InterPro" id="IPR013094">
    <property type="entry name" value="AB_hydrolase_3"/>
</dbReference>
<evidence type="ECO:0000313" key="3">
    <source>
        <dbReference type="Proteomes" id="UP001345827"/>
    </source>
</evidence>
<proteinExistence type="predicted"/>
<organism evidence="2 3">
    <name type="scientific">Vermiconidia calcicola</name>
    <dbReference type="NCBI Taxonomy" id="1690605"/>
    <lineage>
        <taxon>Eukaryota</taxon>
        <taxon>Fungi</taxon>
        <taxon>Dikarya</taxon>
        <taxon>Ascomycota</taxon>
        <taxon>Pezizomycotina</taxon>
        <taxon>Dothideomycetes</taxon>
        <taxon>Dothideomycetidae</taxon>
        <taxon>Mycosphaerellales</taxon>
        <taxon>Extremaceae</taxon>
        <taxon>Vermiconidia</taxon>
    </lineage>
</organism>
<dbReference type="Pfam" id="PF07859">
    <property type="entry name" value="Abhydrolase_3"/>
    <property type="match status" value="1"/>
</dbReference>